<feature type="transmembrane region" description="Helical" evidence="1">
    <location>
        <begin position="12"/>
        <end position="29"/>
    </location>
</feature>
<name>S7WSZ5_ACIJU</name>
<keyword evidence="1" id="KW-0472">Membrane</keyword>
<sequence length="39" mass="4816">MSLKVNYKNTDILLYLYFAVEFTVLQQYFQFYHAFLIMV</sequence>
<proteinExistence type="predicted"/>
<gene>
    <name evidence="2" type="ORF">L292_2707</name>
</gene>
<dbReference type="Proteomes" id="UP000018420">
    <property type="component" value="Unassembled WGS sequence"/>
</dbReference>
<accession>S7WSZ5</accession>
<keyword evidence="1" id="KW-1133">Transmembrane helix</keyword>
<dbReference type="EMBL" id="ASYZ01000065">
    <property type="protein sequence ID" value="EPR86286.1"/>
    <property type="molecule type" value="Genomic_DNA"/>
</dbReference>
<organism evidence="2 3">
    <name type="scientific">Acinetobacter junii CIP 107470 = MTCC 11364</name>
    <dbReference type="NCBI Taxonomy" id="1217666"/>
    <lineage>
        <taxon>Bacteria</taxon>
        <taxon>Pseudomonadati</taxon>
        <taxon>Pseudomonadota</taxon>
        <taxon>Gammaproteobacteria</taxon>
        <taxon>Moraxellales</taxon>
        <taxon>Moraxellaceae</taxon>
        <taxon>Acinetobacter</taxon>
    </lineage>
</organism>
<keyword evidence="1" id="KW-0812">Transmembrane</keyword>
<evidence type="ECO:0000256" key="1">
    <source>
        <dbReference type="SAM" id="Phobius"/>
    </source>
</evidence>
<dbReference type="AlphaFoldDB" id="S7WSZ5"/>
<protein>
    <submittedName>
        <fullName evidence="2">Uncharacterized protein</fullName>
    </submittedName>
</protein>
<dbReference type="PATRIC" id="fig|1330047.3.peg.1308"/>
<evidence type="ECO:0000313" key="3">
    <source>
        <dbReference type="Proteomes" id="UP000018420"/>
    </source>
</evidence>
<comment type="caution">
    <text evidence="2">The sequence shown here is derived from an EMBL/GenBank/DDBJ whole genome shotgun (WGS) entry which is preliminary data.</text>
</comment>
<reference evidence="2 3" key="1">
    <citation type="submission" date="2013-05" db="EMBL/GenBank/DDBJ databases">
        <title>Genome assembly of Acinetobacter junii MTCC 11364.</title>
        <authorList>
            <person name="Khatri I."/>
            <person name="Singh N.K."/>
            <person name="Subramanian S."/>
            <person name="Mayilraj S."/>
        </authorList>
    </citation>
    <scope>NUCLEOTIDE SEQUENCE [LARGE SCALE GENOMIC DNA]</scope>
    <source>
        <strain evidence="2 3">MTCC 11364</strain>
    </source>
</reference>
<evidence type="ECO:0000313" key="2">
    <source>
        <dbReference type="EMBL" id="EPR86286.1"/>
    </source>
</evidence>